<dbReference type="InParanoid" id="A0A078A770"/>
<sequence>MSDEIKIKCVVVGDGYVGKTCAIMSYCQDTFPVDHIPTVFDNYIATLEIDKKPIKLAIWDTAGQDDYERLRTLSYTLTDVFLVCFSLVDQESFKNALNKVKKRFSNYEMQWIPELFQNAPNAPIVLVGTKLDLKNEYEKNPEKRMKVVPQSEGLKAVQTHNLFNYVECSAKTQENLTRVYSDAIRSVFKYRELLASKKRKKQRSCNIL</sequence>
<dbReference type="PRINTS" id="PR00449">
    <property type="entry name" value="RASTRNSFRMNG"/>
</dbReference>
<dbReference type="PROSITE" id="PS51421">
    <property type="entry name" value="RAS"/>
    <property type="match status" value="1"/>
</dbReference>
<dbReference type="Proteomes" id="UP000039865">
    <property type="component" value="Unassembled WGS sequence"/>
</dbReference>
<dbReference type="AlphaFoldDB" id="A0A078A770"/>
<proteinExistence type="inferred from homology"/>
<dbReference type="PANTHER" id="PTHR24072">
    <property type="entry name" value="RHO FAMILY GTPASE"/>
    <property type="match status" value="1"/>
</dbReference>
<evidence type="ECO:0000256" key="2">
    <source>
        <dbReference type="ARBA" id="ARBA00022741"/>
    </source>
</evidence>
<dbReference type="PROSITE" id="PS51420">
    <property type="entry name" value="RHO"/>
    <property type="match status" value="1"/>
</dbReference>
<evidence type="ECO:0000313" key="4">
    <source>
        <dbReference type="EMBL" id="CDW78095.1"/>
    </source>
</evidence>
<accession>A0A078A770</accession>
<dbReference type="Pfam" id="PF00071">
    <property type="entry name" value="Ras"/>
    <property type="match status" value="1"/>
</dbReference>
<dbReference type="GO" id="GO:0007264">
    <property type="term" value="P:small GTPase-mediated signal transduction"/>
    <property type="evidence" value="ECO:0007669"/>
    <property type="project" value="InterPro"/>
</dbReference>
<keyword evidence="2" id="KW-0547">Nucleotide-binding</keyword>
<dbReference type="PROSITE" id="PS51419">
    <property type="entry name" value="RAB"/>
    <property type="match status" value="1"/>
</dbReference>
<dbReference type="GO" id="GO:0005525">
    <property type="term" value="F:GTP binding"/>
    <property type="evidence" value="ECO:0007669"/>
    <property type="project" value="UniProtKB-KW"/>
</dbReference>
<dbReference type="InterPro" id="IPR003578">
    <property type="entry name" value="Small_GTPase_Rho"/>
</dbReference>
<protein>
    <submittedName>
        <fullName evidence="4">Rho gtpase</fullName>
    </submittedName>
</protein>
<dbReference type="NCBIfam" id="TIGR00231">
    <property type="entry name" value="small_GTP"/>
    <property type="match status" value="1"/>
</dbReference>
<keyword evidence="5" id="KW-1185">Reference proteome</keyword>
<dbReference type="FunFam" id="3.40.50.300:FF:001179">
    <property type="entry name" value="Rho family GTPase"/>
    <property type="match status" value="1"/>
</dbReference>
<dbReference type="SUPFAM" id="SSF52540">
    <property type="entry name" value="P-loop containing nucleoside triphosphate hydrolases"/>
    <property type="match status" value="1"/>
</dbReference>
<organism evidence="4 5">
    <name type="scientific">Stylonychia lemnae</name>
    <name type="common">Ciliate</name>
    <dbReference type="NCBI Taxonomy" id="5949"/>
    <lineage>
        <taxon>Eukaryota</taxon>
        <taxon>Sar</taxon>
        <taxon>Alveolata</taxon>
        <taxon>Ciliophora</taxon>
        <taxon>Intramacronucleata</taxon>
        <taxon>Spirotrichea</taxon>
        <taxon>Stichotrichia</taxon>
        <taxon>Sporadotrichida</taxon>
        <taxon>Oxytrichidae</taxon>
        <taxon>Stylonychinae</taxon>
        <taxon>Stylonychia</taxon>
    </lineage>
</organism>
<dbReference type="SMART" id="SM00174">
    <property type="entry name" value="RHO"/>
    <property type="match status" value="1"/>
</dbReference>
<dbReference type="InterPro" id="IPR005225">
    <property type="entry name" value="Small_GTP-bd"/>
</dbReference>
<dbReference type="OrthoDB" id="8830751at2759"/>
<dbReference type="EMBL" id="CCKQ01006773">
    <property type="protein sequence ID" value="CDW78095.1"/>
    <property type="molecule type" value="Genomic_DNA"/>
</dbReference>
<evidence type="ECO:0000256" key="3">
    <source>
        <dbReference type="ARBA" id="ARBA00023134"/>
    </source>
</evidence>
<dbReference type="Gene3D" id="3.40.50.300">
    <property type="entry name" value="P-loop containing nucleotide triphosphate hydrolases"/>
    <property type="match status" value="1"/>
</dbReference>
<dbReference type="SMART" id="SM00173">
    <property type="entry name" value="RAS"/>
    <property type="match status" value="1"/>
</dbReference>
<reference evidence="4 5" key="1">
    <citation type="submission" date="2014-06" db="EMBL/GenBank/DDBJ databases">
        <authorList>
            <person name="Swart Estienne"/>
        </authorList>
    </citation>
    <scope>NUCLEOTIDE SEQUENCE [LARGE SCALE GENOMIC DNA]</scope>
    <source>
        <strain evidence="4 5">130c</strain>
    </source>
</reference>
<evidence type="ECO:0000256" key="1">
    <source>
        <dbReference type="ARBA" id="ARBA00010142"/>
    </source>
</evidence>
<keyword evidence="3" id="KW-0342">GTP-binding</keyword>
<dbReference type="OMA" id="KCCCSIF"/>
<dbReference type="SMART" id="SM00175">
    <property type="entry name" value="RAB"/>
    <property type="match status" value="1"/>
</dbReference>
<dbReference type="CDD" id="cd00157">
    <property type="entry name" value="Rho"/>
    <property type="match status" value="1"/>
</dbReference>
<name>A0A078A770_STYLE</name>
<dbReference type="InterPro" id="IPR027417">
    <property type="entry name" value="P-loop_NTPase"/>
</dbReference>
<dbReference type="GO" id="GO:0003924">
    <property type="term" value="F:GTPase activity"/>
    <property type="evidence" value="ECO:0007669"/>
    <property type="project" value="InterPro"/>
</dbReference>
<comment type="similarity">
    <text evidence="1">Belongs to the small GTPase superfamily. Rho family.</text>
</comment>
<gene>
    <name evidence="4" type="primary">Contig9346.g9989</name>
    <name evidence="4" type="ORF">STYLEM_7066</name>
</gene>
<dbReference type="InterPro" id="IPR001806">
    <property type="entry name" value="Small_GTPase"/>
</dbReference>
<evidence type="ECO:0000313" key="5">
    <source>
        <dbReference type="Proteomes" id="UP000039865"/>
    </source>
</evidence>